<gene>
    <name evidence="2" type="ORF">A4A49_26812</name>
</gene>
<proteinExistence type="predicted"/>
<dbReference type="EMBL" id="MJEQ01037190">
    <property type="protein sequence ID" value="OIS99255.1"/>
    <property type="molecule type" value="Genomic_DNA"/>
</dbReference>
<dbReference type="Proteomes" id="UP000187609">
    <property type="component" value="Unassembled WGS sequence"/>
</dbReference>
<protein>
    <submittedName>
        <fullName evidence="2">Uncharacterized protein</fullName>
    </submittedName>
</protein>
<evidence type="ECO:0000256" key="1">
    <source>
        <dbReference type="SAM" id="MobiDB-lite"/>
    </source>
</evidence>
<evidence type="ECO:0000313" key="2">
    <source>
        <dbReference type="EMBL" id="OIS99255.1"/>
    </source>
</evidence>
<name>A0A1J6IFF2_NICAT</name>
<dbReference type="AlphaFoldDB" id="A0A1J6IFF2"/>
<feature type="region of interest" description="Disordered" evidence="1">
    <location>
        <begin position="93"/>
        <end position="118"/>
    </location>
</feature>
<accession>A0A1J6IFF2</accession>
<comment type="caution">
    <text evidence="2">The sequence shown here is derived from an EMBL/GenBank/DDBJ whole genome shotgun (WGS) entry which is preliminary data.</text>
</comment>
<dbReference type="Gramene" id="OIS99255">
    <property type="protein sequence ID" value="OIS99255"/>
    <property type="gene ID" value="A4A49_26812"/>
</dbReference>
<evidence type="ECO:0000313" key="3">
    <source>
        <dbReference type="Proteomes" id="UP000187609"/>
    </source>
</evidence>
<sequence>MPCLWSRIKLRLCRSLTLKDIAYWCAKEAFAAWAGAVDRNCTLKQHWLLNGGSESVYEQVGQPEGGAIGHEIVDDVEHLSAVEVVNEVDAQTTAVGLEKTGEGEPGRDAADTVAPAHGVVNEVALDRAEDMAEAE</sequence>
<feature type="compositionally biased region" description="Basic and acidic residues" evidence="1">
    <location>
        <begin position="99"/>
        <end position="110"/>
    </location>
</feature>
<keyword evidence="3" id="KW-1185">Reference proteome</keyword>
<reference evidence="2" key="1">
    <citation type="submission" date="2016-11" db="EMBL/GenBank/DDBJ databases">
        <title>The genome of Nicotiana attenuata.</title>
        <authorList>
            <person name="Xu S."/>
            <person name="Brockmoeller T."/>
            <person name="Gaquerel E."/>
            <person name="Navarro A."/>
            <person name="Kuhl H."/>
            <person name="Gase K."/>
            <person name="Ling Z."/>
            <person name="Zhou W."/>
            <person name="Kreitzer C."/>
            <person name="Stanke M."/>
            <person name="Tang H."/>
            <person name="Lyons E."/>
            <person name="Pandey P."/>
            <person name="Pandey S.P."/>
            <person name="Timmermann B."/>
            <person name="Baldwin I.T."/>
        </authorList>
    </citation>
    <scope>NUCLEOTIDE SEQUENCE [LARGE SCALE GENOMIC DNA]</scope>
    <source>
        <strain evidence="2">UT</strain>
    </source>
</reference>
<organism evidence="2 3">
    <name type="scientific">Nicotiana attenuata</name>
    <name type="common">Coyote tobacco</name>
    <dbReference type="NCBI Taxonomy" id="49451"/>
    <lineage>
        <taxon>Eukaryota</taxon>
        <taxon>Viridiplantae</taxon>
        <taxon>Streptophyta</taxon>
        <taxon>Embryophyta</taxon>
        <taxon>Tracheophyta</taxon>
        <taxon>Spermatophyta</taxon>
        <taxon>Magnoliopsida</taxon>
        <taxon>eudicotyledons</taxon>
        <taxon>Gunneridae</taxon>
        <taxon>Pentapetalae</taxon>
        <taxon>asterids</taxon>
        <taxon>lamiids</taxon>
        <taxon>Solanales</taxon>
        <taxon>Solanaceae</taxon>
        <taxon>Nicotianoideae</taxon>
        <taxon>Nicotianeae</taxon>
        <taxon>Nicotiana</taxon>
    </lineage>
</organism>